<evidence type="ECO:0000256" key="1">
    <source>
        <dbReference type="SAM" id="MobiDB-lite"/>
    </source>
</evidence>
<evidence type="ECO:0000313" key="3">
    <source>
        <dbReference type="Proteomes" id="UP000053599"/>
    </source>
</evidence>
<dbReference type="HOGENOM" id="CLU_573677_0_0_1"/>
<evidence type="ECO:0000313" key="2">
    <source>
        <dbReference type="EMBL" id="KIV79828.1"/>
    </source>
</evidence>
<feature type="compositionally biased region" description="Polar residues" evidence="1">
    <location>
        <begin position="444"/>
        <end position="459"/>
    </location>
</feature>
<sequence length="476" mass="52539">MADDIVEQSESNQDVTLSSTVQSPENRALIELLSTPSRKKPEQIMSYSGRAIHTPEPDMTMRKIYENDRQDYAYAQWIKEEGEKQFRLYQEVTRRDHDHDQPKPSSAGQCSQPHDLHTQANTSILPEPKPDVQQSTFYRNLAQAPVLVAHSSNGSPGHSAGPHPVPPQKPTLLQNFQGYPPDGVLRGYPPDGSLSKSPDPRDLRQAHHQAAQQASHRLGAQLATRALYQVINQPPPPATQPPTQTRQVTAELRPRHQVTPSKLRYASAIPPTPTTDARAKILQILEQDKLRRKPMVSAVRPAASVGDNTKRDLTPSAFSQQSPSKRICLTKPTVEIVVGQPFATTKQTTSELAPPSSVPSESSPAILVNQKSHVEKEQQSYGNQDNANSVHSDAATPSTVGSDHEDTPMQLPPTADSPSLSDIIRSETPSEASEESDEEYSPGRRSQQQRTIEQASQGRLTRRASSRQISEDPNIW</sequence>
<proteinExistence type="predicted"/>
<feature type="region of interest" description="Disordered" evidence="1">
    <location>
        <begin position="345"/>
        <end position="476"/>
    </location>
</feature>
<dbReference type="AlphaFoldDB" id="A0A0D1YYE6"/>
<protein>
    <submittedName>
        <fullName evidence="2">Uncharacterized protein</fullName>
    </submittedName>
</protein>
<feature type="region of interest" description="Disordered" evidence="1">
    <location>
        <begin position="94"/>
        <end position="115"/>
    </location>
</feature>
<name>A0A0D1YYE6_9EURO</name>
<feature type="compositionally biased region" description="Polar residues" evidence="1">
    <location>
        <begin position="103"/>
        <end position="115"/>
    </location>
</feature>
<reference evidence="2 3" key="1">
    <citation type="submission" date="2015-01" db="EMBL/GenBank/DDBJ databases">
        <title>The Genome Sequence of Exophiala sideris CBS121828.</title>
        <authorList>
            <consortium name="The Broad Institute Genomics Platform"/>
            <person name="Cuomo C."/>
            <person name="de Hoog S."/>
            <person name="Gorbushina A."/>
            <person name="Stielow B."/>
            <person name="Teixiera M."/>
            <person name="Abouelleil A."/>
            <person name="Chapman S.B."/>
            <person name="Priest M."/>
            <person name="Young S.K."/>
            <person name="Wortman J."/>
            <person name="Nusbaum C."/>
            <person name="Birren B."/>
        </authorList>
    </citation>
    <scope>NUCLEOTIDE SEQUENCE [LARGE SCALE GENOMIC DNA]</scope>
    <source>
        <strain evidence="2 3">CBS 121828</strain>
    </source>
</reference>
<accession>A0A0D1YYE6</accession>
<dbReference type="Proteomes" id="UP000053599">
    <property type="component" value="Unassembled WGS sequence"/>
</dbReference>
<feature type="compositionally biased region" description="Polar residues" evidence="1">
    <location>
        <begin position="379"/>
        <end position="401"/>
    </location>
</feature>
<feature type="compositionally biased region" description="Low complexity" evidence="1">
    <location>
        <begin position="350"/>
        <end position="365"/>
    </location>
</feature>
<dbReference type="EMBL" id="KN846953">
    <property type="protein sequence ID" value="KIV79828.1"/>
    <property type="molecule type" value="Genomic_DNA"/>
</dbReference>
<feature type="region of interest" description="Disordered" evidence="1">
    <location>
        <begin position="1"/>
        <end position="26"/>
    </location>
</feature>
<feature type="region of interest" description="Disordered" evidence="1">
    <location>
        <begin position="149"/>
        <end position="216"/>
    </location>
</feature>
<feature type="region of interest" description="Disordered" evidence="1">
    <location>
        <begin position="295"/>
        <end position="324"/>
    </location>
</feature>
<dbReference type="OrthoDB" id="10426567at2759"/>
<feature type="compositionally biased region" description="Polar residues" evidence="1">
    <location>
        <begin position="8"/>
        <end position="25"/>
    </location>
</feature>
<organism evidence="2 3">
    <name type="scientific">Exophiala sideris</name>
    <dbReference type="NCBI Taxonomy" id="1016849"/>
    <lineage>
        <taxon>Eukaryota</taxon>
        <taxon>Fungi</taxon>
        <taxon>Dikarya</taxon>
        <taxon>Ascomycota</taxon>
        <taxon>Pezizomycotina</taxon>
        <taxon>Eurotiomycetes</taxon>
        <taxon>Chaetothyriomycetidae</taxon>
        <taxon>Chaetothyriales</taxon>
        <taxon>Herpotrichiellaceae</taxon>
        <taxon>Exophiala</taxon>
    </lineage>
</organism>
<gene>
    <name evidence="2" type="ORF">PV11_07375</name>
</gene>